<feature type="compositionally biased region" description="Basic and acidic residues" evidence="6">
    <location>
        <begin position="125"/>
        <end position="144"/>
    </location>
</feature>
<evidence type="ECO:0000259" key="8">
    <source>
        <dbReference type="Pfam" id="PF08240"/>
    </source>
</evidence>
<dbReference type="SUPFAM" id="SSF50129">
    <property type="entry name" value="GroES-like"/>
    <property type="match status" value="1"/>
</dbReference>
<reference evidence="9" key="1">
    <citation type="submission" date="2022-07" db="EMBL/GenBank/DDBJ databases">
        <title>Draft genome sequence of Zalerion maritima ATCC 34329, a (micro)plastics degrading marine fungus.</title>
        <authorList>
            <person name="Paco A."/>
            <person name="Goncalves M.F.M."/>
            <person name="Rocha-Santos T.A.P."/>
            <person name="Alves A."/>
        </authorList>
    </citation>
    <scope>NUCLEOTIDE SEQUENCE</scope>
    <source>
        <strain evidence="9">ATCC 34329</strain>
    </source>
</reference>
<dbReference type="PANTHER" id="PTHR43161">
    <property type="entry name" value="SORBITOL DEHYDROGENASE"/>
    <property type="match status" value="1"/>
</dbReference>
<dbReference type="InterPro" id="IPR013149">
    <property type="entry name" value="ADH-like_C"/>
</dbReference>
<dbReference type="PANTHER" id="PTHR43161:SF9">
    <property type="entry name" value="SORBITOL DEHYDROGENASE"/>
    <property type="match status" value="1"/>
</dbReference>
<proteinExistence type="inferred from homology"/>
<sequence length="327" mass="35207">MNPSFVLRAVNDVVFEDRPKPELKDPYDVLVHVAQTGICGSDATNRSGTITAIGSRVANLEPGDRVALEPGVPCRRCEFCRKGKYHLCLDLIFAATPPHDGTLARYYVNASDFCYRIPDSNDPGGGRDGRTCQRRGGDREDRGFRGAPDGGVAKAGGAGKIIGVDVVGERLELAREEYGVDGTFMPPKPEEGKDSLEHAEAVSRLIKEEFGLGDGADVVLECSGAEACVQMGVYTLKSGGTMVQAGMGKEVVNFPITTVCTRGLVVKGSIRYLAGCYPAAIDLIAKGKVGVRKLITNRFKFEQSEEAFQLVKEGRPDVFKVMIEGVQ</sequence>
<keyword evidence="3" id="KW-0479">Metal-binding</keyword>
<feature type="domain" description="Alcohol dehydrogenase-like N-terminal" evidence="8">
    <location>
        <begin position="26"/>
        <end position="119"/>
    </location>
</feature>
<evidence type="ECO:0000256" key="6">
    <source>
        <dbReference type="SAM" id="MobiDB-lite"/>
    </source>
</evidence>
<dbReference type="InterPro" id="IPR013154">
    <property type="entry name" value="ADH-like_N"/>
</dbReference>
<evidence type="ECO:0000256" key="5">
    <source>
        <dbReference type="ARBA" id="ARBA00023002"/>
    </source>
</evidence>
<keyword evidence="5" id="KW-0560">Oxidoreductase</keyword>
<dbReference type="Proteomes" id="UP001201980">
    <property type="component" value="Unassembled WGS sequence"/>
</dbReference>
<keyword evidence="4" id="KW-0862">Zinc</keyword>
<feature type="region of interest" description="Disordered" evidence="6">
    <location>
        <begin position="119"/>
        <end position="149"/>
    </location>
</feature>
<evidence type="ECO:0000313" key="9">
    <source>
        <dbReference type="EMBL" id="KAJ2893397.1"/>
    </source>
</evidence>
<evidence type="ECO:0000256" key="2">
    <source>
        <dbReference type="ARBA" id="ARBA00008072"/>
    </source>
</evidence>
<evidence type="ECO:0000256" key="3">
    <source>
        <dbReference type="ARBA" id="ARBA00022723"/>
    </source>
</evidence>
<dbReference type="InterPro" id="IPR036291">
    <property type="entry name" value="NAD(P)-bd_dom_sf"/>
</dbReference>
<feature type="domain" description="Alcohol dehydrogenase-like C-terminal" evidence="7">
    <location>
        <begin position="152"/>
        <end position="285"/>
    </location>
</feature>
<dbReference type="Gene3D" id="3.40.50.720">
    <property type="entry name" value="NAD(P)-binding Rossmann-like Domain"/>
    <property type="match status" value="1"/>
</dbReference>
<comment type="caution">
    <text evidence="9">The sequence shown here is derived from an EMBL/GenBank/DDBJ whole genome shotgun (WGS) entry which is preliminary data.</text>
</comment>
<dbReference type="Pfam" id="PF08240">
    <property type="entry name" value="ADH_N"/>
    <property type="match status" value="1"/>
</dbReference>
<dbReference type="Pfam" id="PF00107">
    <property type="entry name" value="ADH_zinc_N"/>
    <property type="match status" value="1"/>
</dbReference>
<gene>
    <name evidence="9" type="ORF">MKZ38_008702</name>
</gene>
<evidence type="ECO:0000256" key="1">
    <source>
        <dbReference type="ARBA" id="ARBA00001947"/>
    </source>
</evidence>
<keyword evidence="10" id="KW-1185">Reference proteome</keyword>
<dbReference type="InterPro" id="IPR011032">
    <property type="entry name" value="GroES-like_sf"/>
</dbReference>
<dbReference type="GO" id="GO:0003939">
    <property type="term" value="F:L-iditol 2-dehydrogenase (NAD+) activity"/>
    <property type="evidence" value="ECO:0007669"/>
    <property type="project" value="TreeGrafter"/>
</dbReference>
<name>A0AAD5RH78_9PEZI</name>
<comment type="similarity">
    <text evidence="2">Belongs to the zinc-containing alcohol dehydrogenase family.</text>
</comment>
<dbReference type="GO" id="GO:0046872">
    <property type="term" value="F:metal ion binding"/>
    <property type="evidence" value="ECO:0007669"/>
    <property type="project" value="UniProtKB-KW"/>
</dbReference>
<comment type="cofactor">
    <cofactor evidence="1">
        <name>Zn(2+)</name>
        <dbReference type="ChEBI" id="CHEBI:29105"/>
    </cofactor>
</comment>
<dbReference type="AlphaFoldDB" id="A0AAD5RH78"/>
<dbReference type="SUPFAM" id="SSF51735">
    <property type="entry name" value="NAD(P)-binding Rossmann-fold domains"/>
    <property type="match status" value="1"/>
</dbReference>
<dbReference type="EMBL" id="JAKWBI020000609">
    <property type="protein sequence ID" value="KAJ2893397.1"/>
    <property type="molecule type" value="Genomic_DNA"/>
</dbReference>
<evidence type="ECO:0000313" key="10">
    <source>
        <dbReference type="Proteomes" id="UP001201980"/>
    </source>
</evidence>
<evidence type="ECO:0000256" key="4">
    <source>
        <dbReference type="ARBA" id="ARBA00022833"/>
    </source>
</evidence>
<evidence type="ECO:0000259" key="7">
    <source>
        <dbReference type="Pfam" id="PF00107"/>
    </source>
</evidence>
<dbReference type="GO" id="GO:0006062">
    <property type="term" value="P:sorbitol catabolic process"/>
    <property type="evidence" value="ECO:0007669"/>
    <property type="project" value="TreeGrafter"/>
</dbReference>
<organism evidence="9 10">
    <name type="scientific">Zalerion maritima</name>
    <dbReference type="NCBI Taxonomy" id="339359"/>
    <lineage>
        <taxon>Eukaryota</taxon>
        <taxon>Fungi</taxon>
        <taxon>Dikarya</taxon>
        <taxon>Ascomycota</taxon>
        <taxon>Pezizomycotina</taxon>
        <taxon>Sordariomycetes</taxon>
        <taxon>Lulworthiomycetidae</taxon>
        <taxon>Lulworthiales</taxon>
        <taxon>Lulworthiaceae</taxon>
        <taxon>Zalerion</taxon>
    </lineage>
</organism>
<dbReference type="Gene3D" id="3.90.180.10">
    <property type="entry name" value="Medium-chain alcohol dehydrogenases, catalytic domain"/>
    <property type="match status" value="2"/>
</dbReference>
<protein>
    <submittedName>
        <fullName evidence="9">D-xylulose reductase A</fullName>
    </submittedName>
</protein>
<accession>A0AAD5RH78</accession>